<organism evidence="6 7">
    <name type="scientific">Spodoptera frugiperda</name>
    <name type="common">Fall armyworm</name>
    <dbReference type="NCBI Taxonomy" id="7108"/>
    <lineage>
        <taxon>Eukaryota</taxon>
        <taxon>Metazoa</taxon>
        <taxon>Ecdysozoa</taxon>
        <taxon>Arthropoda</taxon>
        <taxon>Hexapoda</taxon>
        <taxon>Insecta</taxon>
        <taxon>Pterygota</taxon>
        <taxon>Neoptera</taxon>
        <taxon>Endopterygota</taxon>
        <taxon>Lepidoptera</taxon>
        <taxon>Glossata</taxon>
        <taxon>Ditrysia</taxon>
        <taxon>Noctuoidea</taxon>
        <taxon>Noctuidae</taxon>
        <taxon>Amphipyrinae</taxon>
        <taxon>Spodoptera</taxon>
    </lineage>
</organism>
<accession>A0A9R0DGW5</accession>
<dbReference type="FunFam" id="3.40.50.2000:FF:000050">
    <property type="entry name" value="UDP-glucuronosyltransferase"/>
    <property type="match status" value="1"/>
</dbReference>
<dbReference type="CDD" id="cd03784">
    <property type="entry name" value="GT1_Gtf-like"/>
    <property type="match status" value="1"/>
</dbReference>
<dbReference type="PROSITE" id="PS51257">
    <property type="entry name" value="PROKAR_LIPOPROTEIN"/>
    <property type="match status" value="1"/>
</dbReference>
<dbReference type="InterPro" id="IPR002213">
    <property type="entry name" value="UDP_glucos_trans"/>
</dbReference>
<gene>
    <name evidence="7" type="primary">LOC118277901</name>
</gene>
<evidence type="ECO:0000256" key="2">
    <source>
        <dbReference type="ARBA" id="ARBA00022676"/>
    </source>
</evidence>
<evidence type="ECO:0000256" key="1">
    <source>
        <dbReference type="ARBA" id="ARBA00009995"/>
    </source>
</evidence>
<keyword evidence="2 4" id="KW-0328">Glycosyltransferase</keyword>
<feature type="transmembrane region" description="Helical" evidence="5">
    <location>
        <begin position="487"/>
        <end position="506"/>
    </location>
</feature>
<evidence type="ECO:0000313" key="7">
    <source>
        <dbReference type="RefSeq" id="XP_035452804.2"/>
    </source>
</evidence>
<keyword evidence="3 4" id="KW-0808">Transferase</keyword>
<dbReference type="EC" id="2.4.1.17" evidence="5"/>
<dbReference type="Pfam" id="PF00201">
    <property type="entry name" value="UDPGT"/>
    <property type="match status" value="1"/>
</dbReference>
<proteinExistence type="inferred from homology"/>
<feature type="signal peptide" evidence="5">
    <location>
        <begin position="1"/>
        <end position="20"/>
    </location>
</feature>
<name>A0A9R0DGW5_SPOFR</name>
<evidence type="ECO:0000256" key="3">
    <source>
        <dbReference type="ARBA" id="ARBA00022679"/>
    </source>
</evidence>
<protein>
    <recommendedName>
        <fullName evidence="5">UDP-glucuronosyltransferase</fullName>
        <ecNumber evidence="5">2.4.1.17</ecNumber>
    </recommendedName>
</protein>
<keyword evidence="6" id="KW-1185">Reference proteome</keyword>
<evidence type="ECO:0000313" key="6">
    <source>
        <dbReference type="Proteomes" id="UP000829999"/>
    </source>
</evidence>
<evidence type="ECO:0000256" key="4">
    <source>
        <dbReference type="RuleBase" id="RU003718"/>
    </source>
</evidence>
<keyword evidence="5" id="KW-0472">Membrane</keyword>
<keyword evidence="5" id="KW-1133">Transmembrane helix</keyword>
<comment type="catalytic activity">
    <reaction evidence="5">
        <text>glucuronate acceptor + UDP-alpha-D-glucuronate = acceptor beta-D-glucuronoside + UDP + H(+)</text>
        <dbReference type="Rhea" id="RHEA:21032"/>
        <dbReference type="ChEBI" id="CHEBI:15378"/>
        <dbReference type="ChEBI" id="CHEBI:58052"/>
        <dbReference type="ChEBI" id="CHEBI:58223"/>
        <dbReference type="ChEBI" id="CHEBI:132367"/>
        <dbReference type="ChEBI" id="CHEBI:132368"/>
        <dbReference type="EC" id="2.4.1.17"/>
    </reaction>
</comment>
<comment type="similarity">
    <text evidence="1 4">Belongs to the UDP-glycosyltransferase family.</text>
</comment>
<dbReference type="GO" id="GO:0015020">
    <property type="term" value="F:glucuronosyltransferase activity"/>
    <property type="evidence" value="ECO:0007669"/>
    <property type="project" value="UniProtKB-EC"/>
</dbReference>
<dbReference type="SUPFAM" id="SSF53756">
    <property type="entry name" value="UDP-Glycosyltransferase/glycogen phosphorylase"/>
    <property type="match status" value="1"/>
</dbReference>
<evidence type="ECO:0000256" key="5">
    <source>
        <dbReference type="RuleBase" id="RU362059"/>
    </source>
</evidence>
<keyword evidence="5" id="KW-0732">Signal</keyword>
<dbReference type="OrthoDB" id="5835829at2759"/>
<dbReference type="GeneID" id="118277901"/>
<keyword evidence="5" id="KW-0812">Transmembrane</keyword>
<sequence length="523" mass="59314">MEKIKWFLFCVVVSLCSCDGYKILAVFPTPSPSHAILGDNMVKHLLNAGHEVTYVTPFAPKKKNQTNVHLVDVSDIQPFFDSAEEMLDFKQILAGSADLHDFKVIFEFFSTIADMVLGNPNVRDMMRDPKQKFDVIIVEYMFHDLFSTFSAVFQCPYIWFSTIGPHWIVMNLVSGPMNPAYTSDYLQAQVPPFTFMGRVRELWTQIKGLYNNKFDFYYVEEAIYQKQVVPILKELGKPVPDYNELKYNGSLLFGNWQVAIGNAVPMPPSYKDIGGFHINEEVKPLPEDLKKIMDNAKNGVIYFSMGSNLKSKDLPDDLKNGLMEVFGGLKQTVLWKFEENLPNQPKNVHIVQWAPQQGILAHQNLKLFVTHCGLLSLTEAVHYGVPVIAIPVFADQFRNANQARNKGYAERIDLSYNLHKDLKVVLDKVLPDLPRYTAKAKEISAAYHDSPMKPGEALNFWVEHVVRTRGAPHLRSVALQVPLYQQAYLDLLAVLLAAAVGILLVVRRIFSLLTSKSTKLKKN</sequence>
<dbReference type="InterPro" id="IPR035595">
    <property type="entry name" value="UDP_glycos_trans_CS"/>
</dbReference>
<dbReference type="GO" id="GO:0016020">
    <property type="term" value="C:membrane"/>
    <property type="evidence" value="ECO:0007669"/>
    <property type="project" value="UniProtKB-SubCell"/>
</dbReference>
<comment type="subcellular location">
    <subcellularLocation>
        <location evidence="5">Membrane</location>
        <topology evidence="5">Single-pass membrane protein</topology>
    </subcellularLocation>
</comment>
<dbReference type="InterPro" id="IPR050271">
    <property type="entry name" value="UDP-glycosyltransferase"/>
</dbReference>
<dbReference type="AlphaFoldDB" id="A0A9R0DGW5"/>
<dbReference type="RefSeq" id="XP_035452804.2">
    <property type="nucleotide sequence ID" value="XM_035596911.2"/>
</dbReference>
<feature type="chain" id="PRO_5040539940" description="UDP-glucuronosyltransferase" evidence="5">
    <location>
        <begin position="21"/>
        <end position="523"/>
    </location>
</feature>
<reference evidence="7" key="1">
    <citation type="submission" date="2025-08" db="UniProtKB">
        <authorList>
            <consortium name="RefSeq"/>
        </authorList>
    </citation>
    <scope>IDENTIFICATION</scope>
    <source>
        <tissue evidence="7">Whole larval tissue</tissue>
    </source>
</reference>
<dbReference type="Gene3D" id="3.40.50.2000">
    <property type="entry name" value="Glycogen Phosphorylase B"/>
    <property type="match status" value="2"/>
</dbReference>
<dbReference type="PANTHER" id="PTHR48043">
    <property type="entry name" value="EG:EG0003.4 PROTEIN-RELATED"/>
    <property type="match status" value="1"/>
</dbReference>
<dbReference type="PANTHER" id="PTHR48043:SF159">
    <property type="entry name" value="EG:EG0003.4 PROTEIN-RELATED"/>
    <property type="match status" value="1"/>
</dbReference>
<dbReference type="Proteomes" id="UP000829999">
    <property type="component" value="Chromosome 18"/>
</dbReference>
<dbReference type="PROSITE" id="PS00375">
    <property type="entry name" value="UDPGT"/>
    <property type="match status" value="1"/>
</dbReference>